<dbReference type="GO" id="GO:0005743">
    <property type="term" value="C:mitochondrial inner membrane"/>
    <property type="evidence" value="ECO:0007669"/>
    <property type="project" value="TreeGrafter"/>
</dbReference>
<evidence type="ECO:0000313" key="8">
    <source>
        <dbReference type="Proteomes" id="UP000005018"/>
    </source>
</evidence>
<dbReference type="EMBL" id="HE681723">
    <property type="protein sequence ID" value="CCG23924.1"/>
    <property type="molecule type" value="Genomic_DNA"/>
</dbReference>
<keyword evidence="4" id="KW-0809">Transit peptide</keyword>
<dbReference type="Pfam" id="PF01987">
    <property type="entry name" value="AIM24"/>
    <property type="match status" value="1"/>
</dbReference>
<dbReference type="AlphaFoldDB" id="H8X6Z6"/>
<name>H8X6Z6_CANO9</name>
<dbReference type="InterPro" id="IPR002838">
    <property type="entry name" value="AIM24"/>
</dbReference>
<evidence type="ECO:0000256" key="5">
    <source>
        <dbReference type="ARBA" id="ARBA00023128"/>
    </source>
</evidence>
<dbReference type="Proteomes" id="UP000005018">
    <property type="component" value="Chromosome 5"/>
</dbReference>
<accession>H8X6Z6</accession>
<organism evidence="7 8">
    <name type="scientific">Candida orthopsilosis (strain 90-125)</name>
    <name type="common">Yeast</name>
    <dbReference type="NCBI Taxonomy" id="1136231"/>
    <lineage>
        <taxon>Eukaryota</taxon>
        <taxon>Fungi</taxon>
        <taxon>Dikarya</taxon>
        <taxon>Ascomycota</taxon>
        <taxon>Saccharomycotina</taxon>
        <taxon>Pichiomycetes</taxon>
        <taxon>Debaryomycetaceae</taxon>
        <taxon>Candida/Lodderomyces clade</taxon>
        <taxon>Candida</taxon>
    </lineage>
</organism>
<gene>
    <name evidence="7" type="ORF">CORT_0E03360</name>
</gene>
<dbReference type="eggNOG" id="ENOG502RZF6">
    <property type="taxonomic scope" value="Eukaryota"/>
</dbReference>
<proteinExistence type="inferred from homology"/>
<dbReference type="GO" id="GO:0007007">
    <property type="term" value="P:inner mitochondrial membrane organization"/>
    <property type="evidence" value="ECO:0007669"/>
    <property type="project" value="TreeGrafter"/>
</dbReference>
<evidence type="ECO:0000256" key="1">
    <source>
        <dbReference type="ARBA" id="ARBA00004173"/>
    </source>
</evidence>
<evidence type="ECO:0000256" key="3">
    <source>
        <dbReference type="ARBA" id="ARBA00013287"/>
    </source>
</evidence>
<dbReference type="KEGG" id="cot:CORT_0E03360"/>
<evidence type="ECO:0000313" key="7">
    <source>
        <dbReference type="EMBL" id="CCG23924.1"/>
    </source>
</evidence>
<dbReference type="GeneID" id="14541151"/>
<dbReference type="InterPro" id="IPR036983">
    <property type="entry name" value="AIM24_sf"/>
</dbReference>
<reference evidence="7 8" key="1">
    <citation type="journal article" date="2012" name="PLoS ONE">
        <title>Sequence and analysis of the genome of the pathogenic yeast Candida orthopsilosis.</title>
        <authorList>
            <person name="Riccombeni A."/>
            <person name="Vidanes G."/>
            <person name="Proux-Wera E."/>
            <person name="Wolfe K.H."/>
            <person name="Butler G."/>
        </authorList>
    </citation>
    <scope>NUCLEOTIDE SEQUENCE [LARGE SCALE GENOMIC DNA]</scope>
    <source>
        <strain evidence="7 8">Co 90-125</strain>
    </source>
</reference>
<comment type="subcellular location">
    <subcellularLocation>
        <location evidence="1 6">Mitochondrion</location>
    </subcellularLocation>
</comment>
<protein>
    <recommendedName>
        <fullName evidence="3 6">Altered inheritance of mitochondria protein 24, mitochondrial</fullName>
    </recommendedName>
</protein>
<dbReference type="PANTHER" id="PTHR36959:SF2">
    <property type="entry name" value="ALTERED INHERITANCE OF MITOCHONDRIA PROTEIN 24, MITOCHONDRIAL"/>
    <property type="match status" value="1"/>
</dbReference>
<dbReference type="PANTHER" id="PTHR36959">
    <property type="entry name" value="ALTERED INHERITANCE OF MITOCHONDRIA PROTEIN 24, MITOCHONDRIAL"/>
    <property type="match status" value="1"/>
</dbReference>
<dbReference type="OrthoDB" id="5295771at2759"/>
<evidence type="ECO:0000256" key="2">
    <source>
        <dbReference type="ARBA" id="ARBA00009322"/>
    </source>
</evidence>
<evidence type="ECO:0000256" key="4">
    <source>
        <dbReference type="ARBA" id="ARBA00022946"/>
    </source>
</evidence>
<keyword evidence="8" id="KW-1185">Reference proteome</keyword>
<keyword evidence="5 6" id="KW-0496">Mitochondrion</keyword>
<dbReference type="RefSeq" id="XP_003870055.1">
    <property type="nucleotide sequence ID" value="XM_003870006.1"/>
</dbReference>
<sequence>MKQLIRKYTTSTPQSITFEKPRITGAGPFAARPRFHAIGHPSNVLSISLPQSSSIYISQSSTLAANVELSTIQSNAKSLYGVVYQQLKSTESSNLLVHGQSHYRVLDAASQWTVFDSQRIIGWTGSDVEFKGLALQTSHNSVELSGKGHIVLDGTSEILNLQVEANDEVLINPNALIAVNTTARANLKPEVLNPGTYELHKLELPHFDWPYWITNPIKQIRATADQLLHQLNPRQILDPIAPYWTPVQRQFSKLWHWIYIKINGRLIRRNPIYFKITGPANILIDNQQMLTNNKMFTSKEITKLFKQQN</sequence>
<dbReference type="HOGENOM" id="CLU_069182_0_0_1"/>
<comment type="similarity">
    <text evidence="2 6">Belongs to the AIM24 family.</text>
</comment>
<evidence type="ECO:0000256" key="6">
    <source>
        <dbReference type="RuleBase" id="RU363045"/>
    </source>
</evidence>
<dbReference type="Gene3D" id="3.60.160.10">
    <property type="entry name" value="Mitochondrial biogenesis AIM24"/>
    <property type="match status" value="1"/>
</dbReference>